<dbReference type="Proteomes" id="UP000288812">
    <property type="component" value="Unassembled WGS sequence"/>
</dbReference>
<feature type="transmembrane region" description="Helical" evidence="1">
    <location>
        <begin position="12"/>
        <end position="35"/>
    </location>
</feature>
<evidence type="ECO:0000313" key="3">
    <source>
        <dbReference type="Proteomes" id="UP000288812"/>
    </source>
</evidence>
<keyword evidence="1" id="KW-1133">Transmembrane helix</keyword>
<keyword evidence="1" id="KW-0472">Membrane</keyword>
<name>A0A437S6V8_9FIRM</name>
<comment type="caution">
    <text evidence="2">The sequence shown here is derived from an EMBL/GenBank/DDBJ whole genome shotgun (WGS) entry which is preliminary data.</text>
</comment>
<reference evidence="2 3" key="1">
    <citation type="submission" date="2018-11" db="EMBL/GenBank/DDBJ databases">
        <title>Genome sequencing and assembly of Anaerosphaera sp. nov., GS7-6-2.</title>
        <authorList>
            <person name="Rettenmaier R."/>
            <person name="Liebl W."/>
            <person name="Zverlov V."/>
        </authorList>
    </citation>
    <scope>NUCLEOTIDE SEQUENCE [LARGE SCALE GENOMIC DNA]</scope>
    <source>
        <strain evidence="2 3">GS7-6-2</strain>
    </source>
</reference>
<protein>
    <submittedName>
        <fullName evidence="2">Uncharacterized protein</fullName>
    </submittedName>
</protein>
<proteinExistence type="predicted"/>
<organism evidence="2 3">
    <name type="scientific">Anaerosphaera multitolerans</name>
    <dbReference type="NCBI Taxonomy" id="2487351"/>
    <lineage>
        <taxon>Bacteria</taxon>
        <taxon>Bacillati</taxon>
        <taxon>Bacillota</taxon>
        <taxon>Tissierellia</taxon>
        <taxon>Tissierellales</taxon>
        <taxon>Peptoniphilaceae</taxon>
        <taxon>Anaerosphaera</taxon>
    </lineage>
</organism>
<keyword evidence="1" id="KW-0812">Transmembrane</keyword>
<dbReference type="AlphaFoldDB" id="A0A437S6V8"/>
<evidence type="ECO:0000313" key="2">
    <source>
        <dbReference type="EMBL" id="RVU54647.1"/>
    </source>
</evidence>
<dbReference type="EMBL" id="RLIH01000007">
    <property type="protein sequence ID" value="RVU54647.1"/>
    <property type="molecule type" value="Genomic_DNA"/>
</dbReference>
<keyword evidence="3" id="KW-1185">Reference proteome</keyword>
<sequence>MNETATSTTLWHYIITILSSAVIASIITGSINIYLSKKEHKKNMQLSEKNNFSNVITSERKLWVNNIRNILSEFMAEAESYPETNLKKLYLLRNKLFLFLFPKENSHKKIMKMVDYITVSIHLAFDSEIEEEKETHSNRADILRKELLKYSQILLKTEWDIIKKEIENDSLTNEEKEFQYNENENILINHYSESNITIPDVNLNDSEVAQINNKYCDMIDKFIDDEIYNRYSKSDFESDISDLIDSFEKEP</sequence>
<gene>
    <name evidence="2" type="ORF">EF514_05965</name>
</gene>
<accession>A0A437S6V8</accession>
<evidence type="ECO:0000256" key="1">
    <source>
        <dbReference type="SAM" id="Phobius"/>
    </source>
</evidence>
<dbReference type="RefSeq" id="WP_127724514.1">
    <property type="nucleotide sequence ID" value="NZ_RLIH01000007.1"/>
</dbReference>